<comment type="similarity">
    <text evidence="1 3">Belongs to the DapA family.</text>
</comment>
<accession>A0ABX6YH29</accession>
<keyword evidence="5" id="KW-1185">Reference proteome</keyword>
<evidence type="ECO:0000256" key="1">
    <source>
        <dbReference type="ARBA" id="ARBA00007592"/>
    </source>
</evidence>
<gene>
    <name evidence="4" type="ORF">HCR76_15110</name>
</gene>
<evidence type="ECO:0000313" key="4">
    <source>
        <dbReference type="EMBL" id="QPZ38099.1"/>
    </source>
</evidence>
<dbReference type="Gene3D" id="3.20.20.70">
    <property type="entry name" value="Aldolase class I"/>
    <property type="match status" value="1"/>
</dbReference>
<evidence type="ECO:0000313" key="5">
    <source>
        <dbReference type="Proteomes" id="UP000662814"/>
    </source>
</evidence>
<sequence>MTQQGISEQRVDPLARGVWGVVATPFTDAGEIDEASLARLVQFYESVGAAGLTVLGVFGEAAALTAAERMQVLGVVAEHSRLPIVAGITSLATAPAISEIENAQATVGDRLQAVMVQANSGSSAVVIEHLRRIHAATGAAVVLQDYPKSSGISISTDSLIAVVEASPFVSAVKAEAPPTAVAIARITASVEVSVFGGLGGQGLLDELAAGSAGAMTGFSFPEALVSCVSAWLAGDAEAARAELVPYLPLINFEQQPGIALALRKELFRRRGLFTSAAVRAPAVKFPNELDEIAADHLVELDAQEVR</sequence>
<dbReference type="EMBL" id="CP061169">
    <property type="protein sequence ID" value="QPZ38099.1"/>
    <property type="molecule type" value="Genomic_DNA"/>
</dbReference>
<dbReference type="Pfam" id="PF00701">
    <property type="entry name" value="DHDPS"/>
    <property type="match status" value="1"/>
</dbReference>
<dbReference type="Proteomes" id="UP000662814">
    <property type="component" value="Chromosome"/>
</dbReference>
<organism evidence="4 5">
    <name type="scientific">Paramicrobacterium chengjingii</name>
    <dbReference type="NCBI Taxonomy" id="2769067"/>
    <lineage>
        <taxon>Bacteria</taxon>
        <taxon>Bacillati</taxon>
        <taxon>Actinomycetota</taxon>
        <taxon>Actinomycetes</taxon>
        <taxon>Micrococcales</taxon>
        <taxon>Microbacteriaceae</taxon>
        <taxon>Paramicrobacterium</taxon>
    </lineage>
</organism>
<dbReference type="RefSeq" id="WP_166987468.1">
    <property type="nucleotide sequence ID" value="NZ_CP061169.1"/>
</dbReference>
<dbReference type="SUPFAM" id="SSF51569">
    <property type="entry name" value="Aldolase"/>
    <property type="match status" value="1"/>
</dbReference>
<reference evidence="4 5" key="1">
    <citation type="submission" date="2020-12" db="EMBL/GenBank/DDBJ databases">
        <title>Microbacterium sp. HY060.</title>
        <authorList>
            <person name="Zhou J."/>
        </authorList>
    </citation>
    <scope>NUCLEOTIDE SEQUENCE [LARGE SCALE GENOMIC DNA]</scope>
    <source>
        <strain evidence="4 5">HY60</strain>
    </source>
</reference>
<dbReference type="InterPro" id="IPR002220">
    <property type="entry name" value="DapA-like"/>
</dbReference>
<dbReference type="PANTHER" id="PTHR12128">
    <property type="entry name" value="DIHYDRODIPICOLINATE SYNTHASE"/>
    <property type="match status" value="1"/>
</dbReference>
<keyword evidence="2 3" id="KW-0456">Lyase</keyword>
<dbReference type="PRINTS" id="PR00146">
    <property type="entry name" value="DHPICSNTHASE"/>
</dbReference>
<dbReference type="PIRSF" id="PIRSF001365">
    <property type="entry name" value="DHDPS"/>
    <property type="match status" value="1"/>
</dbReference>
<dbReference type="InterPro" id="IPR013785">
    <property type="entry name" value="Aldolase_TIM"/>
</dbReference>
<protein>
    <submittedName>
        <fullName evidence="4">Dihydrodipicolinate synthase family protein</fullName>
    </submittedName>
</protein>
<dbReference type="CDD" id="cd00408">
    <property type="entry name" value="DHDPS-like"/>
    <property type="match status" value="1"/>
</dbReference>
<name>A0ABX6YH29_9MICO</name>
<dbReference type="PANTHER" id="PTHR12128:SF66">
    <property type="entry name" value="4-HYDROXY-2-OXOGLUTARATE ALDOLASE, MITOCHONDRIAL"/>
    <property type="match status" value="1"/>
</dbReference>
<dbReference type="SMART" id="SM01130">
    <property type="entry name" value="DHDPS"/>
    <property type="match status" value="1"/>
</dbReference>
<evidence type="ECO:0000256" key="3">
    <source>
        <dbReference type="PIRNR" id="PIRNR001365"/>
    </source>
</evidence>
<proteinExistence type="inferred from homology"/>
<evidence type="ECO:0000256" key="2">
    <source>
        <dbReference type="ARBA" id="ARBA00023239"/>
    </source>
</evidence>